<dbReference type="InterPro" id="IPR007569">
    <property type="entry name" value="DUF559"/>
</dbReference>
<sequence>MIDWGGRHGAVSRSEADEVLGRRRVLEGLATGVLVQPWRGVVVHAADLLELTTRAQAALLVVGQPAALSGATALALHGISAVDDTSIHVTVPFSRRIKSKPGLIVHQADFQPSDVIELEGLATFSLDLALAGFLCDGDKRTAFAALDEAMHGLAPDHVRALRTNVLDRVVDRRDRRGIHRALMLLDLATGKADSPPESIIRLIVAEAGFPIPEAQYEITTIDGRTLYVLDMAWPSRRIALEYDGFAAHEGRQDYDAERDARMAGRGWITIRVSAADLRDPQRFLAELSRAFERRAVA</sequence>
<dbReference type="EMBL" id="JADBEJ010000005">
    <property type="protein sequence ID" value="MBE1580343.1"/>
    <property type="molecule type" value="Genomic_DNA"/>
</dbReference>
<dbReference type="Proteomes" id="UP000656548">
    <property type="component" value="Unassembled WGS sequence"/>
</dbReference>
<evidence type="ECO:0000313" key="2">
    <source>
        <dbReference type="EMBL" id="MBE1580343.1"/>
    </source>
</evidence>
<gene>
    <name evidence="2" type="ORF">H4W30_007403</name>
</gene>
<name>A0ABR9LI47_9PSEU</name>
<organism evidence="2 3">
    <name type="scientific">Amycolatopsis roodepoortensis</name>
    <dbReference type="NCBI Taxonomy" id="700274"/>
    <lineage>
        <taxon>Bacteria</taxon>
        <taxon>Bacillati</taxon>
        <taxon>Actinomycetota</taxon>
        <taxon>Actinomycetes</taxon>
        <taxon>Pseudonocardiales</taxon>
        <taxon>Pseudonocardiaceae</taxon>
        <taxon>Amycolatopsis</taxon>
    </lineage>
</organism>
<evidence type="ECO:0000313" key="3">
    <source>
        <dbReference type="Proteomes" id="UP000656548"/>
    </source>
</evidence>
<protein>
    <recommendedName>
        <fullName evidence="1">DUF559 domain-containing protein</fullName>
    </recommendedName>
</protein>
<accession>A0ABR9LI47</accession>
<feature type="domain" description="DUF559" evidence="1">
    <location>
        <begin position="227"/>
        <end position="287"/>
    </location>
</feature>
<dbReference type="Pfam" id="PF04480">
    <property type="entry name" value="DUF559"/>
    <property type="match status" value="1"/>
</dbReference>
<dbReference type="RefSeq" id="WP_192746687.1">
    <property type="nucleotide sequence ID" value="NZ_JADBEJ010000005.1"/>
</dbReference>
<dbReference type="SUPFAM" id="SSF52980">
    <property type="entry name" value="Restriction endonuclease-like"/>
    <property type="match status" value="1"/>
</dbReference>
<dbReference type="Gene3D" id="3.40.960.10">
    <property type="entry name" value="VSR Endonuclease"/>
    <property type="match status" value="1"/>
</dbReference>
<dbReference type="InterPro" id="IPR011335">
    <property type="entry name" value="Restrct_endonuc-II-like"/>
</dbReference>
<keyword evidence="3" id="KW-1185">Reference proteome</keyword>
<proteinExistence type="predicted"/>
<evidence type="ECO:0000259" key="1">
    <source>
        <dbReference type="Pfam" id="PF04480"/>
    </source>
</evidence>
<reference evidence="2 3" key="1">
    <citation type="submission" date="2020-10" db="EMBL/GenBank/DDBJ databases">
        <title>Sequencing the genomes of 1000 actinobacteria strains.</title>
        <authorList>
            <person name="Klenk H.-P."/>
        </authorList>
    </citation>
    <scope>NUCLEOTIDE SEQUENCE [LARGE SCALE GENOMIC DNA]</scope>
    <source>
        <strain evidence="2 3">DSM 46661</strain>
    </source>
</reference>
<comment type="caution">
    <text evidence="2">The sequence shown here is derived from an EMBL/GenBank/DDBJ whole genome shotgun (WGS) entry which is preliminary data.</text>
</comment>